<dbReference type="AlphaFoldDB" id="A0AAV4VMK8"/>
<organism evidence="1 2">
    <name type="scientific">Caerostris darwini</name>
    <dbReference type="NCBI Taxonomy" id="1538125"/>
    <lineage>
        <taxon>Eukaryota</taxon>
        <taxon>Metazoa</taxon>
        <taxon>Ecdysozoa</taxon>
        <taxon>Arthropoda</taxon>
        <taxon>Chelicerata</taxon>
        <taxon>Arachnida</taxon>
        <taxon>Araneae</taxon>
        <taxon>Araneomorphae</taxon>
        <taxon>Entelegynae</taxon>
        <taxon>Araneoidea</taxon>
        <taxon>Araneidae</taxon>
        <taxon>Caerostris</taxon>
    </lineage>
</organism>
<dbReference type="EMBL" id="BPLQ01013305">
    <property type="protein sequence ID" value="GIY71278.1"/>
    <property type="molecule type" value="Genomic_DNA"/>
</dbReference>
<accession>A0AAV4VMK8</accession>
<evidence type="ECO:0000313" key="2">
    <source>
        <dbReference type="Proteomes" id="UP001054837"/>
    </source>
</evidence>
<dbReference type="Proteomes" id="UP001054837">
    <property type="component" value="Unassembled WGS sequence"/>
</dbReference>
<evidence type="ECO:0000313" key="1">
    <source>
        <dbReference type="EMBL" id="GIY71278.1"/>
    </source>
</evidence>
<proteinExistence type="predicted"/>
<name>A0AAV4VMK8_9ARAC</name>
<protein>
    <submittedName>
        <fullName evidence="1">Uncharacterized protein</fullName>
    </submittedName>
</protein>
<gene>
    <name evidence="1" type="ORF">CDAR_503161</name>
</gene>
<keyword evidence="2" id="KW-1185">Reference proteome</keyword>
<reference evidence="1 2" key="1">
    <citation type="submission" date="2021-06" db="EMBL/GenBank/DDBJ databases">
        <title>Caerostris darwini draft genome.</title>
        <authorList>
            <person name="Kono N."/>
            <person name="Arakawa K."/>
        </authorList>
    </citation>
    <scope>NUCLEOTIDE SEQUENCE [LARGE SCALE GENOMIC DNA]</scope>
</reference>
<sequence>MIENPLSINSNKYVEHKRIQMGHFQFRRSMPPQDVPRQISTVSMATGMWMGYPPQNDALLVSYSYHGSTHYIANNYLKSSASLTRHAR</sequence>
<comment type="caution">
    <text evidence="1">The sequence shown here is derived from an EMBL/GenBank/DDBJ whole genome shotgun (WGS) entry which is preliminary data.</text>
</comment>